<accession>A0ABQ3I9N0</accession>
<organism evidence="1 2">
    <name type="scientific">Roseivirga thermotolerans</name>
    <dbReference type="NCBI Taxonomy" id="1758176"/>
    <lineage>
        <taxon>Bacteria</taxon>
        <taxon>Pseudomonadati</taxon>
        <taxon>Bacteroidota</taxon>
        <taxon>Cytophagia</taxon>
        <taxon>Cytophagales</taxon>
        <taxon>Roseivirgaceae</taxon>
        <taxon>Roseivirga</taxon>
    </lineage>
</organism>
<gene>
    <name evidence="1" type="ORF">GCM10011340_35840</name>
</gene>
<dbReference type="EMBL" id="BNAG01000006">
    <property type="protein sequence ID" value="GHE75719.1"/>
    <property type="molecule type" value="Genomic_DNA"/>
</dbReference>
<sequence length="453" mass="51393">MVDLPLNLDKSISDAHVKVLEEGVLLSFELKKATEVVLLNENLDFVKRITLPAPFKSTNFIGVRETNESFFVYRKVQDSGWFMNEVKIDKTTFDTYERVYPLSNDGLDSFANFVLDNEVFSIRSDQNNMILKILRSSKGDDLSEYSYKLSESDIELFRKGSGLFSTGSVSMERMDKSAEHSIYNTHEKYKFFTSNSGGLILTIDGKENSVDYLRILTFTTEPEVEGYSRLKETFMPRVISSGLRFSANSFIHNDMIFSVGINEDAIMLDILDLDNLSPIKSFSSVSEEITSRIKPNILYQEGALSLLAKTEKSYDKPKKIMSKIRKGQAGIVVADRGSFIELTIGSYVPPQTGGGTWVGGYNGMAPMYIPSFYSFGDGVTYFYRVKLDPETLESLGSIDVERDIDKLNDFLESDKSLKEEAFLNGRILFEMNGAYYIGYQQRDTHKYKIWKAL</sequence>
<dbReference type="Proteomes" id="UP000658258">
    <property type="component" value="Unassembled WGS sequence"/>
</dbReference>
<reference evidence="2" key="1">
    <citation type="journal article" date="2019" name="Int. J. Syst. Evol. Microbiol.">
        <title>The Global Catalogue of Microorganisms (GCM) 10K type strain sequencing project: providing services to taxonomists for standard genome sequencing and annotation.</title>
        <authorList>
            <consortium name="The Broad Institute Genomics Platform"/>
            <consortium name="The Broad Institute Genome Sequencing Center for Infectious Disease"/>
            <person name="Wu L."/>
            <person name="Ma J."/>
        </authorList>
    </citation>
    <scope>NUCLEOTIDE SEQUENCE [LARGE SCALE GENOMIC DNA]</scope>
    <source>
        <strain evidence="2">CGMCC 1.15111</strain>
    </source>
</reference>
<proteinExistence type="predicted"/>
<protein>
    <submittedName>
        <fullName evidence="1">Uncharacterized protein</fullName>
    </submittedName>
</protein>
<evidence type="ECO:0000313" key="2">
    <source>
        <dbReference type="Proteomes" id="UP000658258"/>
    </source>
</evidence>
<keyword evidence="2" id="KW-1185">Reference proteome</keyword>
<comment type="caution">
    <text evidence="1">The sequence shown here is derived from an EMBL/GenBank/DDBJ whole genome shotgun (WGS) entry which is preliminary data.</text>
</comment>
<name>A0ABQ3I9N0_9BACT</name>
<evidence type="ECO:0000313" key="1">
    <source>
        <dbReference type="EMBL" id="GHE75719.1"/>
    </source>
</evidence>